<proteinExistence type="predicted"/>
<gene>
    <name evidence="1" type="ORF">IEQ34_004812</name>
</gene>
<dbReference type="EMBL" id="JAGFBR010000006">
    <property type="protein sequence ID" value="KAH0464709.1"/>
    <property type="molecule type" value="Genomic_DNA"/>
</dbReference>
<accession>A0AAV7H9A8</accession>
<keyword evidence="2" id="KW-1185">Reference proteome</keyword>
<comment type="caution">
    <text evidence="1">The sequence shown here is derived from an EMBL/GenBank/DDBJ whole genome shotgun (WGS) entry which is preliminary data.</text>
</comment>
<reference evidence="1 2" key="1">
    <citation type="journal article" date="2021" name="Hortic Res">
        <title>Chromosome-scale assembly of the Dendrobium chrysotoxum genome enhances the understanding of orchid evolution.</title>
        <authorList>
            <person name="Zhang Y."/>
            <person name="Zhang G.Q."/>
            <person name="Zhang D."/>
            <person name="Liu X.D."/>
            <person name="Xu X.Y."/>
            <person name="Sun W.H."/>
            <person name="Yu X."/>
            <person name="Zhu X."/>
            <person name="Wang Z.W."/>
            <person name="Zhao X."/>
            <person name="Zhong W.Y."/>
            <person name="Chen H."/>
            <person name="Yin W.L."/>
            <person name="Huang T."/>
            <person name="Niu S.C."/>
            <person name="Liu Z.J."/>
        </authorList>
    </citation>
    <scope>NUCLEOTIDE SEQUENCE [LARGE SCALE GENOMIC DNA]</scope>
    <source>
        <strain evidence="1">Lindl</strain>
    </source>
</reference>
<dbReference type="Proteomes" id="UP000775213">
    <property type="component" value="Unassembled WGS sequence"/>
</dbReference>
<sequence>MKPLSPSLVSLVRFAQAKPDALPKPKQSLLSRLSCVKIRPDAPLVLARLSLVRSRPALADPSPPCYRYISFFVYAHLSFFS</sequence>
<name>A0AAV7H9A8_DENCH</name>
<evidence type="ECO:0000313" key="2">
    <source>
        <dbReference type="Proteomes" id="UP000775213"/>
    </source>
</evidence>
<dbReference type="AlphaFoldDB" id="A0AAV7H9A8"/>
<evidence type="ECO:0000313" key="1">
    <source>
        <dbReference type="EMBL" id="KAH0464709.1"/>
    </source>
</evidence>
<organism evidence="1 2">
    <name type="scientific">Dendrobium chrysotoxum</name>
    <name type="common">Orchid</name>
    <dbReference type="NCBI Taxonomy" id="161865"/>
    <lineage>
        <taxon>Eukaryota</taxon>
        <taxon>Viridiplantae</taxon>
        <taxon>Streptophyta</taxon>
        <taxon>Embryophyta</taxon>
        <taxon>Tracheophyta</taxon>
        <taxon>Spermatophyta</taxon>
        <taxon>Magnoliopsida</taxon>
        <taxon>Liliopsida</taxon>
        <taxon>Asparagales</taxon>
        <taxon>Orchidaceae</taxon>
        <taxon>Epidendroideae</taxon>
        <taxon>Malaxideae</taxon>
        <taxon>Dendrobiinae</taxon>
        <taxon>Dendrobium</taxon>
    </lineage>
</organism>
<protein>
    <submittedName>
        <fullName evidence="1">Uncharacterized protein</fullName>
    </submittedName>
</protein>